<keyword evidence="5" id="KW-0597">Phosphoprotein</keyword>
<keyword evidence="7" id="KW-0443">Lipid metabolism</keyword>
<dbReference type="FunFam" id="1.10.1200.10:FF:000003">
    <property type="entry name" value="Acyl carrier protein"/>
    <property type="match status" value="1"/>
</dbReference>
<proteinExistence type="inferred from homology"/>
<feature type="chain" id="PRO_5012814265" description="Acyl carrier protein" evidence="10">
    <location>
        <begin position="17"/>
        <end position="134"/>
    </location>
</feature>
<keyword evidence="10" id="KW-0732">Signal</keyword>
<dbReference type="InterPro" id="IPR006162">
    <property type="entry name" value="Ppantetheine_attach_site"/>
</dbReference>
<reference evidence="12" key="1">
    <citation type="submission" date="2015-04" db="EMBL/GenBank/DDBJ databases">
        <authorList>
            <consortium name="Pathogen Informatics"/>
        </authorList>
    </citation>
    <scope>NUCLEOTIDE SEQUENCE [LARGE SCALE GENOMIC DNA]</scope>
    <source>
        <strain evidence="12">8A</strain>
    </source>
</reference>
<dbReference type="NCBIfam" id="TIGR00517">
    <property type="entry name" value="acyl_carrier"/>
    <property type="match status" value="1"/>
</dbReference>
<evidence type="ECO:0000256" key="9">
    <source>
        <dbReference type="RuleBase" id="RU000722"/>
    </source>
</evidence>
<evidence type="ECO:0000256" key="5">
    <source>
        <dbReference type="ARBA" id="ARBA00022553"/>
    </source>
</evidence>
<organism evidence="12 13">
    <name type="scientific">Plasmodium gallinaceum</name>
    <dbReference type="NCBI Taxonomy" id="5849"/>
    <lineage>
        <taxon>Eukaryota</taxon>
        <taxon>Sar</taxon>
        <taxon>Alveolata</taxon>
        <taxon>Apicomplexa</taxon>
        <taxon>Aconoidasida</taxon>
        <taxon>Haemosporida</taxon>
        <taxon>Plasmodiidae</taxon>
        <taxon>Plasmodium</taxon>
        <taxon>Plasmodium (Haemamoeba)</taxon>
    </lineage>
</organism>
<dbReference type="InterPro" id="IPR009081">
    <property type="entry name" value="PP-bd_ACP"/>
</dbReference>
<comment type="similarity">
    <text evidence="2">Belongs to the acyl carrier protein (ACP) family.</text>
</comment>
<sequence length="134" mass="15521">MKILLLCIFFLYYVNAFKNTLKGDVSFKMYKRRKSDINFRNIKNNSSTFRRNTNSSLKSTFDDIKKITSKQLSVEEDKIKLESSFTKDLGADSLDLVELIMALEEKFNITISDADALKINTVQDAIDFIEKNKK</sequence>
<comment type="pathway">
    <text evidence="1">Lipid metabolism; fatty acid biosynthesis.</text>
</comment>
<dbReference type="InterPro" id="IPR036736">
    <property type="entry name" value="ACP-like_sf"/>
</dbReference>
<protein>
    <recommendedName>
        <fullName evidence="9">Acyl carrier protein</fullName>
    </recommendedName>
</protein>
<evidence type="ECO:0000313" key="13">
    <source>
        <dbReference type="Proteomes" id="UP000220797"/>
    </source>
</evidence>
<dbReference type="InterPro" id="IPR003231">
    <property type="entry name" value="ACP"/>
</dbReference>
<dbReference type="VEuPathDB" id="PlasmoDB:PGAL8A_00016500"/>
<dbReference type="PROSITE" id="PS50075">
    <property type="entry name" value="CARRIER"/>
    <property type="match status" value="1"/>
</dbReference>
<evidence type="ECO:0000256" key="1">
    <source>
        <dbReference type="ARBA" id="ARBA00005194"/>
    </source>
</evidence>
<dbReference type="GO" id="GO:0000035">
    <property type="term" value="F:acyl binding"/>
    <property type="evidence" value="ECO:0007669"/>
    <property type="project" value="TreeGrafter"/>
</dbReference>
<accession>A0A1J1GSI8</accession>
<evidence type="ECO:0000256" key="7">
    <source>
        <dbReference type="ARBA" id="ARBA00023098"/>
    </source>
</evidence>
<dbReference type="AlphaFoldDB" id="A0A1J1GSI8"/>
<evidence type="ECO:0000256" key="3">
    <source>
        <dbReference type="ARBA" id="ARBA00022450"/>
    </source>
</evidence>
<dbReference type="Gene3D" id="1.10.1200.10">
    <property type="entry name" value="ACP-like"/>
    <property type="match status" value="1"/>
</dbReference>
<dbReference type="OrthoDB" id="448946at2759"/>
<evidence type="ECO:0000256" key="10">
    <source>
        <dbReference type="SAM" id="SignalP"/>
    </source>
</evidence>
<dbReference type="RefSeq" id="XP_028528207.1">
    <property type="nucleotide sequence ID" value="XM_028671568.1"/>
</dbReference>
<comment type="function">
    <text evidence="9">Carrier of the growing fatty acid chain in fatty acid biosynthesis.</text>
</comment>
<keyword evidence="13" id="KW-1185">Reference proteome</keyword>
<evidence type="ECO:0000256" key="8">
    <source>
        <dbReference type="ARBA" id="ARBA00023160"/>
    </source>
</evidence>
<dbReference type="HAMAP" id="MF_01217">
    <property type="entry name" value="Acyl_carrier"/>
    <property type="match status" value="1"/>
</dbReference>
<dbReference type="PANTHER" id="PTHR20863:SF76">
    <property type="entry name" value="CARRIER DOMAIN-CONTAINING PROTEIN"/>
    <property type="match status" value="1"/>
</dbReference>
<evidence type="ECO:0000259" key="11">
    <source>
        <dbReference type="PROSITE" id="PS50075"/>
    </source>
</evidence>
<keyword evidence="6" id="KW-0276">Fatty acid metabolism</keyword>
<gene>
    <name evidence="12" type="ORF">PGAL8A_00016500</name>
</gene>
<keyword evidence="4 9" id="KW-0444">Lipid biosynthesis</keyword>
<dbReference type="PANTHER" id="PTHR20863">
    <property type="entry name" value="ACYL CARRIER PROTEIN"/>
    <property type="match status" value="1"/>
</dbReference>
<keyword evidence="3 9" id="KW-0596">Phosphopantetheine</keyword>
<dbReference type="Proteomes" id="UP000220797">
    <property type="component" value="Unassembled WGS sequence"/>
</dbReference>
<evidence type="ECO:0000256" key="4">
    <source>
        <dbReference type="ARBA" id="ARBA00022516"/>
    </source>
</evidence>
<dbReference type="GO" id="GO:0005739">
    <property type="term" value="C:mitochondrion"/>
    <property type="evidence" value="ECO:0007669"/>
    <property type="project" value="UniProtKB-ARBA"/>
</dbReference>
<evidence type="ECO:0000313" key="12">
    <source>
        <dbReference type="EMBL" id="CRG95396.1"/>
    </source>
</evidence>
<dbReference type="GeneID" id="39728687"/>
<comment type="caution">
    <text evidence="12">The sequence shown here is derived from an EMBL/GenBank/DDBJ whole genome shotgun (WGS) entry which is preliminary data.</text>
</comment>
<dbReference type="OMA" id="EHFKITI"/>
<dbReference type="NCBIfam" id="NF002150">
    <property type="entry name" value="PRK00982.1-4"/>
    <property type="match status" value="1"/>
</dbReference>
<dbReference type="NCBIfam" id="NF002148">
    <property type="entry name" value="PRK00982.1-2"/>
    <property type="match status" value="1"/>
</dbReference>
<dbReference type="GO" id="GO:0000036">
    <property type="term" value="F:acyl carrier activity"/>
    <property type="evidence" value="ECO:0007669"/>
    <property type="project" value="TreeGrafter"/>
</dbReference>
<dbReference type="PROSITE" id="PS00012">
    <property type="entry name" value="PHOSPHOPANTETHEINE"/>
    <property type="match status" value="1"/>
</dbReference>
<feature type="signal peptide" evidence="10">
    <location>
        <begin position="1"/>
        <end position="16"/>
    </location>
</feature>
<keyword evidence="8 9" id="KW-0275">Fatty acid biosynthesis</keyword>
<dbReference type="SUPFAM" id="SSF47336">
    <property type="entry name" value="ACP-like"/>
    <property type="match status" value="1"/>
</dbReference>
<name>A0A1J1GSI8_PLAGA</name>
<feature type="domain" description="Carrier" evidence="11">
    <location>
        <begin position="58"/>
        <end position="133"/>
    </location>
</feature>
<dbReference type="Pfam" id="PF00550">
    <property type="entry name" value="PP-binding"/>
    <property type="match status" value="1"/>
</dbReference>
<evidence type="ECO:0000256" key="6">
    <source>
        <dbReference type="ARBA" id="ARBA00022832"/>
    </source>
</evidence>
<dbReference type="EMBL" id="CVMV01000033">
    <property type="protein sequence ID" value="CRG95396.1"/>
    <property type="molecule type" value="Genomic_DNA"/>
</dbReference>
<evidence type="ECO:0000256" key="2">
    <source>
        <dbReference type="ARBA" id="ARBA00010930"/>
    </source>
</evidence>